<feature type="domain" description="RING-type" evidence="7">
    <location>
        <begin position="137"/>
        <end position="172"/>
    </location>
</feature>
<keyword evidence="1" id="KW-0479">Metal-binding</keyword>
<keyword evidence="2 4" id="KW-0863">Zinc-finger</keyword>
<evidence type="ECO:0000256" key="1">
    <source>
        <dbReference type="ARBA" id="ARBA00022723"/>
    </source>
</evidence>
<dbReference type="InterPro" id="IPR017907">
    <property type="entry name" value="Znf_RING_CS"/>
</dbReference>
<dbReference type="PROSITE" id="PS50089">
    <property type="entry name" value="ZF_RING_2"/>
    <property type="match status" value="1"/>
</dbReference>
<evidence type="ECO:0000256" key="2">
    <source>
        <dbReference type="ARBA" id="ARBA00022771"/>
    </source>
</evidence>
<evidence type="ECO:0000259" key="7">
    <source>
        <dbReference type="PROSITE" id="PS50089"/>
    </source>
</evidence>
<organism evidence="8 9">
    <name type="scientific">[Emmonsia] crescens</name>
    <dbReference type="NCBI Taxonomy" id="73230"/>
    <lineage>
        <taxon>Eukaryota</taxon>
        <taxon>Fungi</taxon>
        <taxon>Dikarya</taxon>
        <taxon>Ascomycota</taxon>
        <taxon>Pezizomycotina</taxon>
        <taxon>Eurotiomycetes</taxon>
        <taxon>Eurotiomycetidae</taxon>
        <taxon>Onygenales</taxon>
        <taxon>Ajellomycetaceae</taxon>
        <taxon>Emergomyces</taxon>
    </lineage>
</organism>
<evidence type="ECO:0000256" key="3">
    <source>
        <dbReference type="ARBA" id="ARBA00022833"/>
    </source>
</evidence>
<dbReference type="EMBL" id="LCZI01000307">
    <property type="protein sequence ID" value="KKZ67194.1"/>
    <property type="molecule type" value="Genomic_DNA"/>
</dbReference>
<dbReference type="VEuPathDB" id="FungiDB:EMCG_07115"/>
<keyword evidence="5" id="KW-0175">Coiled coil</keyword>
<feature type="coiled-coil region" evidence="5">
    <location>
        <begin position="86"/>
        <end position="113"/>
    </location>
</feature>
<evidence type="ECO:0000313" key="8">
    <source>
        <dbReference type="EMBL" id="KKZ67194.1"/>
    </source>
</evidence>
<evidence type="ECO:0000256" key="6">
    <source>
        <dbReference type="SAM" id="MobiDB-lite"/>
    </source>
</evidence>
<dbReference type="AlphaFoldDB" id="A0A0G2J602"/>
<keyword evidence="3" id="KW-0862">Zinc</keyword>
<accession>A0A0G2J602</accession>
<feature type="compositionally biased region" description="Basic and acidic residues" evidence="6">
    <location>
        <begin position="1"/>
        <end position="11"/>
    </location>
</feature>
<dbReference type="InterPro" id="IPR001841">
    <property type="entry name" value="Znf_RING"/>
</dbReference>
<proteinExistence type="predicted"/>
<evidence type="ECO:0000256" key="4">
    <source>
        <dbReference type="PROSITE-ProRule" id="PRU00175"/>
    </source>
</evidence>
<dbReference type="Proteomes" id="UP000034164">
    <property type="component" value="Unassembled WGS sequence"/>
</dbReference>
<sequence>MASADSPRDGLHNTIIISSDAEMDEHQFPTRKLRRKRPRTDYSYPVYEALFDDPAPSEMWQPPKKRKIPNLDTVLETANQGIHNIFEAEHAKRKALEEEVQLLRAEMTRKDGLVGELETEICGLKTEVRELKHQCQCQICYTISSGWRTLLCGHRYCSECVPPIGATCGMCRQVITGVIKSY</sequence>
<dbReference type="InterPro" id="IPR013083">
    <property type="entry name" value="Znf_RING/FYVE/PHD"/>
</dbReference>
<evidence type="ECO:0000313" key="9">
    <source>
        <dbReference type="Proteomes" id="UP000034164"/>
    </source>
</evidence>
<comment type="caution">
    <text evidence="8">The sequence shown here is derived from an EMBL/GenBank/DDBJ whole genome shotgun (WGS) entry which is preliminary data.</text>
</comment>
<dbReference type="SUPFAM" id="SSF57850">
    <property type="entry name" value="RING/U-box"/>
    <property type="match status" value="1"/>
</dbReference>
<reference evidence="9" key="1">
    <citation type="journal article" date="2015" name="PLoS Genet.">
        <title>The dynamic genome and transcriptome of the human fungal pathogen Blastomyces and close relative Emmonsia.</title>
        <authorList>
            <person name="Munoz J.F."/>
            <person name="Gauthier G.M."/>
            <person name="Desjardins C.A."/>
            <person name="Gallo J.E."/>
            <person name="Holder J."/>
            <person name="Sullivan T.D."/>
            <person name="Marty A.J."/>
            <person name="Carmen J.C."/>
            <person name="Chen Z."/>
            <person name="Ding L."/>
            <person name="Gujja S."/>
            <person name="Magrini V."/>
            <person name="Misas E."/>
            <person name="Mitreva M."/>
            <person name="Priest M."/>
            <person name="Saif S."/>
            <person name="Whiston E.A."/>
            <person name="Young S."/>
            <person name="Zeng Q."/>
            <person name="Goldman W.E."/>
            <person name="Mardis E.R."/>
            <person name="Taylor J.W."/>
            <person name="McEwen J.G."/>
            <person name="Clay O.K."/>
            <person name="Klein B.S."/>
            <person name="Cuomo C.A."/>
        </authorList>
    </citation>
    <scope>NUCLEOTIDE SEQUENCE [LARGE SCALE GENOMIC DNA]</scope>
    <source>
        <strain evidence="9">UAMH 3008</strain>
    </source>
</reference>
<gene>
    <name evidence="8" type="ORF">EMCG_07115</name>
</gene>
<dbReference type="OrthoDB" id="4205714at2759"/>
<dbReference type="PROSITE" id="PS00518">
    <property type="entry name" value="ZF_RING_1"/>
    <property type="match status" value="1"/>
</dbReference>
<name>A0A0G2J602_9EURO</name>
<dbReference type="Gene3D" id="3.30.40.10">
    <property type="entry name" value="Zinc/RING finger domain, C3HC4 (zinc finger)"/>
    <property type="match status" value="1"/>
</dbReference>
<evidence type="ECO:0000256" key="5">
    <source>
        <dbReference type="SAM" id="Coils"/>
    </source>
</evidence>
<feature type="region of interest" description="Disordered" evidence="6">
    <location>
        <begin position="1"/>
        <end position="36"/>
    </location>
</feature>
<dbReference type="GO" id="GO:0008270">
    <property type="term" value="F:zinc ion binding"/>
    <property type="evidence" value="ECO:0007669"/>
    <property type="project" value="UniProtKB-KW"/>
</dbReference>
<protein>
    <recommendedName>
        <fullName evidence="7">RING-type domain-containing protein</fullName>
    </recommendedName>
</protein>